<evidence type="ECO:0000256" key="7">
    <source>
        <dbReference type="ARBA" id="ARBA00022723"/>
    </source>
</evidence>
<evidence type="ECO:0000256" key="4">
    <source>
        <dbReference type="ARBA" id="ARBA00022617"/>
    </source>
</evidence>
<evidence type="ECO:0000256" key="15">
    <source>
        <dbReference type="ARBA" id="ARBA00049342"/>
    </source>
</evidence>
<dbReference type="Gene3D" id="2.40.30.10">
    <property type="entry name" value="Translation factors"/>
    <property type="match status" value="1"/>
</dbReference>
<dbReference type="Proteomes" id="UP000277212">
    <property type="component" value="Unassembled WGS sequence"/>
</dbReference>
<gene>
    <name evidence="21" type="ORF">CDV36_004628</name>
</gene>
<dbReference type="SUPFAM" id="SSF63380">
    <property type="entry name" value="Riboflavin synthase domain-like"/>
    <property type="match status" value="1"/>
</dbReference>
<name>A0A3M2SDQ2_9HYPO</name>
<evidence type="ECO:0000256" key="18">
    <source>
        <dbReference type="SAM" id="MobiDB-lite"/>
    </source>
</evidence>
<keyword evidence="7 16" id="KW-0479">Metal-binding</keyword>
<evidence type="ECO:0000256" key="16">
    <source>
        <dbReference type="PIRNR" id="PIRNR000209"/>
    </source>
</evidence>
<dbReference type="PROSITE" id="PS00086">
    <property type="entry name" value="CYTOCHROME_P450"/>
    <property type="match status" value="1"/>
</dbReference>
<evidence type="ECO:0000256" key="10">
    <source>
        <dbReference type="ARBA" id="ARBA00022982"/>
    </source>
</evidence>
<dbReference type="PRINTS" id="PR00371">
    <property type="entry name" value="FPNCR"/>
</dbReference>
<evidence type="ECO:0000256" key="8">
    <source>
        <dbReference type="ARBA" id="ARBA00022827"/>
    </source>
</evidence>
<dbReference type="Gene3D" id="1.20.990.10">
    <property type="entry name" value="NADPH-cytochrome p450 Reductase, Chain A, domain 3"/>
    <property type="match status" value="1"/>
</dbReference>
<dbReference type="InterPro" id="IPR001094">
    <property type="entry name" value="Flavdoxin-like"/>
</dbReference>
<evidence type="ECO:0000256" key="2">
    <source>
        <dbReference type="ARBA" id="ARBA00010018"/>
    </source>
</evidence>
<evidence type="ECO:0000256" key="6">
    <source>
        <dbReference type="ARBA" id="ARBA00022643"/>
    </source>
</evidence>
<dbReference type="EMBL" id="NKUJ01000060">
    <property type="protein sequence ID" value="RMJ15681.1"/>
    <property type="molecule type" value="Genomic_DNA"/>
</dbReference>
<dbReference type="InterPro" id="IPR008254">
    <property type="entry name" value="Flavodoxin/NO_synth"/>
</dbReference>
<feature type="domain" description="FAD-binding FR-type" evidence="20">
    <location>
        <begin position="697"/>
        <end position="926"/>
    </location>
</feature>
<protein>
    <recommendedName>
        <fullName evidence="16">Bifunctional cytochrome P450/NADPH--P450 reductase</fullName>
    </recommendedName>
    <domain>
        <recommendedName>
            <fullName evidence="16">Cytochrome P450</fullName>
            <ecNumber evidence="16">1.14.14.1</ecNumber>
        </recommendedName>
    </domain>
    <domain>
        <recommendedName>
            <fullName evidence="16">NADPH--cytochrome P450 reductase</fullName>
            <ecNumber evidence="16">1.6.2.4</ecNumber>
        </recommendedName>
    </domain>
</protein>
<evidence type="ECO:0000313" key="22">
    <source>
        <dbReference type="Proteomes" id="UP000277212"/>
    </source>
</evidence>
<dbReference type="PANTHER" id="PTHR19384">
    <property type="entry name" value="NITRIC OXIDE SYNTHASE-RELATED"/>
    <property type="match status" value="1"/>
</dbReference>
<evidence type="ECO:0000256" key="3">
    <source>
        <dbReference type="ARBA" id="ARBA00022448"/>
    </source>
</evidence>
<dbReference type="CDD" id="cd11068">
    <property type="entry name" value="CYP120A1"/>
    <property type="match status" value="1"/>
</dbReference>
<evidence type="ECO:0000259" key="19">
    <source>
        <dbReference type="PROSITE" id="PS50902"/>
    </source>
</evidence>
<dbReference type="GO" id="GO:0070330">
    <property type="term" value="F:aromatase activity"/>
    <property type="evidence" value="ECO:0007669"/>
    <property type="project" value="UniProtKB-UniRule"/>
</dbReference>
<dbReference type="GO" id="GO:0005829">
    <property type="term" value="C:cytosol"/>
    <property type="evidence" value="ECO:0007669"/>
    <property type="project" value="TreeGrafter"/>
</dbReference>
<dbReference type="OrthoDB" id="1470350at2759"/>
<dbReference type="GO" id="GO:0050660">
    <property type="term" value="F:flavin adenine dinucleotide binding"/>
    <property type="evidence" value="ECO:0007669"/>
    <property type="project" value="TreeGrafter"/>
</dbReference>
<dbReference type="InterPro" id="IPR017927">
    <property type="entry name" value="FAD-bd_FR_type"/>
</dbReference>
<dbReference type="Pfam" id="PF00667">
    <property type="entry name" value="FAD_binding_1"/>
    <property type="match status" value="1"/>
</dbReference>
<evidence type="ECO:0000256" key="1">
    <source>
        <dbReference type="ARBA" id="ARBA00001971"/>
    </source>
</evidence>
<dbReference type="GO" id="GO:0003958">
    <property type="term" value="F:NADPH-hemoprotein reductase activity"/>
    <property type="evidence" value="ECO:0007669"/>
    <property type="project" value="UniProtKB-UniRule"/>
</dbReference>
<keyword evidence="22" id="KW-1185">Reference proteome</keyword>
<feature type="binding site" description="axial binding residue" evidence="17">
    <location>
        <position position="423"/>
    </location>
    <ligand>
        <name>heme</name>
        <dbReference type="ChEBI" id="CHEBI:30413"/>
    </ligand>
    <ligandPart>
        <name>Fe</name>
        <dbReference type="ChEBI" id="CHEBI:18248"/>
    </ligandPart>
</feature>
<dbReference type="InterPro" id="IPR039261">
    <property type="entry name" value="FNR_nucleotide-bd"/>
</dbReference>
<dbReference type="AlphaFoldDB" id="A0A3M2SDQ2"/>
<feature type="compositionally biased region" description="Low complexity" evidence="18">
    <location>
        <begin position="493"/>
        <end position="504"/>
    </location>
</feature>
<dbReference type="InterPro" id="IPR003097">
    <property type="entry name" value="CysJ-like_FAD-binding"/>
</dbReference>
<dbReference type="PRINTS" id="PR00369">
    <property type="entry name" value="FLAVODOXIN"/>
</dbReference>
<comment type="catalytic activity">
    <reaction evidence="14 16">
        <text>an organic molecule + reduced [NADPH--hemoprotein reductase] + O2 = an alcohol + oxidized [NADPH--hemoprotein reductase] + H2O + H(+)</text>
        <dbReference type="Rhea" id="RHEA:17149"/>
        <dbReference type="Rhea" id="RHEA-COMP:11964"/>
        <dbReference type="Rhea" id="RHEA-COMP:11965"/>
        <dbReference type="ChEBI" id="CHEBI:15377"/>
        <dbReference type="ChEBI" id="CHEBI:15378"/>
        <dbReference type="ChEBI" id="CHEBI:15379"/>
        <dbReference type="ChEBI" id="CHEBI:30879"/>
        <dbReference type="ChEBI" id="CHEBI:57618"/>
        <dbReference type="ChEBI" id="CHEBI:58210"/>
        <dbReference type="ChEBI" id="CHEBI:142491"/>
        <dbReference type="EC" id="1.14.14.1"/>
    </reaction>
</comment>
<evidence type="ECO:0000256" key="12">
    <source>
        <dbReference type="ARBA" id="ARBA00023004"/>
    </source>
</evidence>
<comment type="cofactor">
    <cofactor evidence="1 16 17">
        <name>heme</name>
        <dbReference type="ChEBI" id="CHEBI:30413"/>
    </cofactor>
</comment>
<dbReference type="GO" id="GO:0020037">
    <property type="term" value="F:heme binding"/>
    <property type="evidence" value="ECO:0007669"/>
    <property type="project" value="UniProtKB-UniRule"/>
</dbReference>
<dbReference type="InterPro" id="IPR017938">
    <property type="entry name" value="Riboflavin_synthase-like_b-brl"/>
</dbReference>
<dbReference type="SUPFAM" id="SSF52218">
    <property type="entry name" value="Flavoproteins"/>
    <property type="match status" value="1"/>
</dbReference>
<dbReference type="PROSITE" id="PS51384">
    <property type="entry name" value="FAD_FR"/>
    <property type="match status" value="1"/>
</dbReference>
<keyword evidence="13 16" id="KW-0503">Monooxygenase</keyword>
<proteinExistence type="inferred from homology"/>
<dbReference type="InterPro" id="IPR017972">
    <property type="entry name" value="Cyt_P450_CS"/>
</dbReference>
<comment type="similarity">
    <text evidence="2 16">In the N-terminal section; belongs to the cytochrome P450 family.</text>
</comment>
<keyword evidence="4 16" id="KW-0349">Heme</keyword>
<evidence type="ECO:0000313" key="21">
    <source>
        <dbReference type="EMBL" id="RMJ15681.1"/>
    </source>
</evidence>
<comment type="catalytic activity">
    <reaction evidence="15 16">
        <text>2 oxidized [cytochrome P450] + NADPH = 2 reduced [cytochrome P450] + NADP(+) + H(+)</text>
        <dbReference type="Rhea" id="RHEA:24040"/>
        <dbReference type="Rhea" id="RHEA-COMP:14627"/>
        <dbReference type="Rhea" id="RHEA-COMP:14628"/>
        <dbReference type="ChEBI" id="CHEBI:15378"/>
        <dbReference type="ChEBI" id="CHEBI:55376"/>
        <dbReference type="ChEBI" id="CHEBI:57783"/>
        <dbReference type="ChEBI" id="CHEBI:58349"/>
        <dbReference type="ChEBI" id="CHEBI:60344"/>
        <dbReference type="EC" id="1.6.2.4"/>
    </reaction>
</comment>
<dbReference type="Gene3D" id="3.40.50.360">
    <property type="match status" value="1"/>
</dbReference>
<evidence type="ECO:0000256" key="14">
    <source>
        <dbReference type="ARBA" id="ARBA00047827"/>
    </source>
</evidence>
<organism evidence="21 22">
    <name type="scientific">Fusarium kuroshium</name>
    <dbReference type="NCBI Taxonomy" id="2010991"/>
    <lineage>
        <taxon>Eukaryota</taxon>
        <taxon>Fungi</taxon>
        <taxon>Dikarya</taxon>
        <taxon>Ascomycota</taxon>
        <taxon>Pezizomycotina</taxon>
        <taxon>Sordariomycetes</taxon>
        <taxon>Hypocreomycetidae</taxon>
        <taxon>Hypocreales</taxon>
        <taxon>Nectriaceae</taxon>
        <taxon>Fusarium</taxon>
        <taxon>Fusarium solani species complex</taxon>
    </lineage>
</organism>
<dbReference type="PANTHER" id="PTHR19384:SF127">
    <property type="entry name" value="BIFUNCTIONAL CYTOCHROME P450_NADPH--P450 REDUCTASE"/>
    <property type="match status" value="1"/>
</dbReference>
<dbReference type="FunFam" id="1.10.630.10:FF:000040">
    <property type="entry name" value="Bifunctional cytochrome P450/NADPH--P450 reductase"/>
    <property type="match status" value="1"/>
</dbReference>
<dbReference type="InterPro" id="IPR023173">
    <property type="entry name" value="NADPH_Cyt_P450_Rdtase_alpha"/>
</dbReference>
<dbReference type="InterPro" id="IPR001709">
    <property type="entry name" value="Flavoprot_Pyr_Nucl_cyt_Rdtase"/>
</dbReference>
<evidence type="ECO:0000259" key="20">
    <source>
        <dbReference type="PROSITE" id="PS51384"/>
    </source>
</evidence>
<keyword evidence="10 16" id="KW-0249">Electron transport</keyword>
<evidence type="ECO:0000256" key="9">
    <source>
        <dbReference type="ARBA" id="ARBA00022857"/>
    </source>
</evidence>
<evidence type="ECO:0000256" key="17">
    <source>
        <dbReference type="PIRSR" id="PIRSR000209-1"/>
    </source>
</evidence>
<dbReference type="Pfam" id="PF00175">
    <property type="entry name" value="NAD_binding_1"/>
    <property type="match status" value="1"/>
</dbReference>
<dbReference type="GO" id="GO:0010181">
    <property type="term" value="F:FMN binding"/>
    <property type="evidence" value="ECO:0007669"/>
    <property type="project" value="UniProtKB-UniRule"/>
</dbReference>
<sequence>MPSILRRKSKARKGDANITPIPEPPALPWVGHIAEFKSEDSLQDLTRLHEIYGDIYRIRFSEGKSYILLGSNKLVNEVCDETRFQKSINNELWELRNLANDGLFTAKPSEENWGIAHRVLMPAFGPVNIRGMFDEMHDITTQLALKWARHGPSQAILATDEFTRLAFDTIALCSMDFRFNSFYKDMAHPFISSMGDVLTESGKRFMRPSVAKVFYRAITKKYFQDIKMMREVADEVVQARRANPDSKKKDLLAAMMNGVDPKTGKKMTDVSITDNLITFLIAGHETTSGTLSFLFYSLLKNPDCYQKAQKEVDDIMGKEPITVEKIFKLKYIPAALRETLRVCAPIPAVAMEALTDTLLDYKYPISKGDVLSPFLTVAHLDPRVFGEDAHLFRPERMLDENFERLQKEHPNCWKPFGNGMRACIGRPFAWQEMLLSVALLLQNFNFSMDDPAYTLRIAETLTVKPKDFYIRAALRHGMSPLDLEHKLRGTTAATAEPGATTNGAAKDEKQEVSQSDEKRISIFYGSNSGTCESLAQRLAADAAYHGYTASCIESLDVAKENLPTNQPVVIITSSYEGQPPDNAAHFVSWLKNLEGKPLDKVSYAVFGVGHREWSATFHKVPNLVNNELQEHGAKRVAEIGLTDTSDRDPFTDFETWEDNVLWPALQNEGPDSELNVAMARTDLSVCVSMPRSSTLRQDVNEAIVTHTRDLSGPGVPLKKHFEIALPSEVSYRAGDYLCILPINPRETVSRVFRHFKLSWDAVLTIEGEKRVALPMSQPTSAWNVLSAYVELAQPATKRNILSLAEYTSDGETKRSLRDLAGEKLQEEVTKKRVSVMDLLERFPQIELPLAPFLTMLPPMRIRQYSIASSPLKSPHHVSVTYSILDEPSLSGQGRHIGVATNYLSNLSTNDLVHVAIRPSHVAFHLPLTPETTPIICVAAGAGVGPFRAFVEERAQQMAAGRKLAPALLFFGCRGKTDDLYREEFDAWEKQGAVVVKRAYSREKSEETKNCKYVQHRMVEEKHEVAELWDRGAKLYVCGSRDMGKAVEEMCVGLLQELNDMSEREARMFVEEVRNERFATDVFT</sequence>
<comment type="cofactor">
    <cofactor evidence="16">
        <name>FAD</name>
        <dbReference type="ChEBI" id="CHEBI:57692"/>
    </cofactor>
    <cofactor evidence="16">
        <name>FMN</name>
        <dbReference type="ChEBI" id="CHEBI:58210"/>
    </cofactor>
</comment>
<dbReference type="SUPFAM" id="SSF52343">
    <property type="entry name" value="Ferredoxin reductase-like, C-terminal NADP-linked domain"/>
    <property type="match status" value="1"/>
</dbReference>
<dbReference type="PROSITE" id="PS50902">
    <property type="entry name" value="FLAVODOXIN_LIKE"/>
    <property type="match status" value="1"/>
</dbReference>
<dbReference type="EC" id="1.6.2.4" evidence="16"/>
<dbReference type="EC" id="1.14.14.1" evidence="16"/>
<dbReference type="Gene3D" id="1.10.630.10">
    <property type="entry name" value="Cytochrome P450"/>
    <property type="match status" value="1"/>
</dbReference>
<dbReference type="InterPro" id="IPR001128">
    <property type="entry name" value="Cyt_P450"/>
</dbReference>
<dbReference type="STRING" id="2010991.A0A3M2SDQ2"/>
<accession>A0A3M2SDQ2</accession>
<dbReference type="GO" id="GO:0005506">
    <property type="term" value="F:iron ion binding"/>
    <property type="evidence" value="ECO:0007669"/>
    <property type="project" value="UniProtKB-UniRule"/>
</dbReference>
<keyword evidence="9 16" id="KW-0521">NADP</keyword>
<dbReference type="FunFam" id="2.40.30.10:FF:000198">
    <property type="entry name" value="Bifunctional cytochrome P450/NADPH--P450 reductase"/>
    <property type="match status" value="1"/>
</dbReference>
<dbReference type="InterPro" id="IPR023206">
    <property type="entry name" value="Bifunctional_P450_P450_red"/>
</dbReference>
<keyword evidence="12 16" id="KW-0408">Iron</keyword>
<evidence type="ECO:0000256" key="11">
    <source>
        <dbReference type="ARBA" id="ARBA00023002"/>
    </source>
</evidence>
<dbReference type="Gene3D" id="3.40.50.80">
    <property type="entry name" value="Nucleotide-binding domain of ferredoxin-NADP reductase (FNR) module"/>
    <property type="match status" value="1"/>
</dbReference>
<feature type="domain" description="Flavodoxin-like" evidence="19">
    <location>
        <begin position="520"/>
        <end position="661"/>
    </location>
</feature>
<keyword evidence="11 16" id="KW-0560">Oxidoreductase</keyword>
<keyword evidence="3 16" id="KW-0813">Transport</keyword>
<keyword evidence="6 16" id="KW-0288">FMN</keyword>
<reference evidence="21 22" key="1">
    <citation type="submission" date="2017-06" db="EMBL/GenBank/DDBJ databases">
        <title>Comparative genomic analysis of Ambrosia Fusariam Clade fungi.</title>
        <authorList>
            <person name="Stajich J.E."/>
            <person name="Carrillo J."/>
            <person name="Kijimoto T."/>
            <person name="Eskalen A."/>
            <person name="O'Donnell K."/>
            <person name="Kasson M."/>
        </authorList>
    </citation>
    <scope>NUCLEOTIDE SEQUENCE [LARGE SCALE GENOMIC DNA]</scope>
    <source>
        <strain evidence="21">UCR3666</strain>
    </source>
</reference>
<feature type="region of interest" description="Disordered" evidence="18">
    <location>
        <begin position="493"/>
        <end position="513"/>
    </location>
</feature>
<dbReference type="InterPro" id="IPR001433">
    <property type="entry name" value="OxRdtase_FAD/NAD-bd"/>
</dbReference>
<dbReference type="InterPro" id="IPR029039">
    <property type="entry name" value="Flavoprotein-like_sf"/>
</dbReference>
<keyword evidence="8 16" id="KW-0274">FAD</keyword>
<evidence type="ECO:0000256" key="5">
    <source>
        <dbReference type="ARBA" id="ARBA00022630"/>
    </source>
</evidence>
<dbReference type="PIRSF" id="PIRSF000209">
    <property type="entry name" value="Bifunctional_P450_P450R"/>
    <property type="match status" value="1"/>
</dbReference>
<dbReference type="InterPro" id="IPR036396">
    <property type="entry name" value="Cyt_P450_sf"/>
</dbReference>
<evidence type="ECO:0000256" key="13">
    <source>
        <dbReference type="ARBA" id="ARBA00023033"/>
    </source>
</evidence>
<dbReference type="SUPFAM" id="SSF48264">
    <property type="entry name" value="Cytochrome P450"/>
    <property type="match status" value="1"/>
</dbReference>
<keyword evidence="5 16" id="KW-0285">Flavoprotein</keyword>
<dbReference type="CDD" id="cd06206">
    <property type="entry name" value="bifunctional_CYPOR"/>
    <property type="match status" value="1"/>
</dbReference>
<dbReference type="Pfam" id="PF00067">
    <property type="entry name" value="p450"/>
    <property type="match status" value="1"/>
</dbReference>
<comment type="caution">
    <text evidence="21">The sequence shown here is derived from an EMBL/GenBank/DDBJ whole genome shotgun (WGS) entry which is preliminary data.</text>
</comment>
<dbReference type="Pfam" id="PF00258">
    <property type="entry name" value="Flavodoxin_1"/>
    <property type="match status" value="1"/>
</dbReference>